<comment type="subcellular location">
    <subcellularLocation>
        <location evidence="3">Plastid</location>
        <location evidence="3">Chloroplast</location>
    </subcellularLocation>
</comment>
<dbReference type="EMBL" id="MF101413">
    <property type="protein sequence ID" value="ARW60432.1"/>
    <property type="molecule type" value="Genomic_DNA"/>
</dbReference>
<dbReference type="GeneID" id="33353558"/>
<name>A0A1Z1M3D4_9FLOR</name>
<dbReference type="PANTHER" id="PTHR45266">
    <property type="entry name" value="OXALOACETATE DECARBOXYLASE ALPHA CHAIN"/>
    <property type="match status" value="1"/>
</dbReference>
<comment type="function">
    <text evidence="3">This protein is a component of the acetyl coenzyme A carboxylase complex; first, biotin carboxylase catalyzes the carboxylation of the carrier protein and then the transcarboxylase transfers the carboxyl group to form malonyl-CoA.</text>
</comment>
<keyword evidence="3 5" id="KW-0150">Chloroplast</keyword>
<dbReference type="InterPro" id="IPR050709">
    <property type="entry name" value="Biotin_Carboxyl_Carrier/Decarb"/>
</dbReference>
<sequence length="165" mass="18613">MIKVNDVTKLINSIYQSDIDNLTITKVDTKITINRVKVQQNYNSIISTINSEQNYKKSTINQTKVKEDTKKIDKINENNTHKHSNVYSTIISPMVGTFYKSPAPNEPSFIEIGETVKPKQIVCIVEAMKLMNEIESEVIGEVVEILVKDGDIVDCGQALIKIKIK</sequence>
<dbReference type="PRINTS" id="PR01071">
    <property type="entry name" value="ACOABIOTINCC"/>
</dbReference>
<dbReference type="GO" id="GO:0006633">
    <property type="term" value="P:fatty acid biosynthetic process"/>
    <property type="evidence" value="ECO:0007669"/>
    <property type="project" value="UniProtKB-UniPathway"/>
</dbReference>
<evidence type="ECO:0000259" key="4">
    <source>
        <dbReference type="PROSITE" id="PS50968"/>
    </source>
</evidence>
<dbReference type="GO" id="GO:0009507">
    <property type="term" value="C:chloroplast"/>
    <property type="evidence" value="ECO:0007669"/>
    <property type="project" value="UniProtKB-SubCell"/>
</dbReference>
<dbReference type="RefSeq" id="YP_009392084.1">
    <property type="nucleotide sequence ID" value="NC_035261.1"/>
</dbReference>
<keyword evidence="3" id="KW-0443">Lipid metabolism</keyword>
<keyword evidence="3 5" id="KW-0934">Plastid</keyword>
<evidence type="ECO:0000313" key="5">
    <source>
        <dbReference type="EMBL" id="ARW60432.1"/>
    </source>
</evidence>
<evidence type="ECO:0000256" key="1">
    <source>
        <dbReference type="ARBA" id="ARBA00017562"/>
    </source>
</evidence>
<organism evidence="5">
    <name type="scientific">Periphykon beckeri</name>
    <dbReference type="NCBI Taxonomy" id="2006982"/>
    <lineage>
        <taxon>Eukaryota</taxon>
        <taxon>Rhodophyta</taxon>
        <taxon>Florideophyceae</taxon>
        <taxon>Rhodymeniophycidae</taxon>
        <taxon>Ceramiales</taxon>
        <taxon>Rhodomelaceae</taxon>
        <taxon>Periphykon</taxon>
    </lineage>
</organism>
<keyword evidence="2 3" id="KW-0092">Biotin</keyword>
<dbReference type="Gene3D" id="2.40.50.100">
    <property type="match status" value="1"/>
</dbReference>
<comment type="pathway">
    <text evidence="3">Lipid metabolism; fatty acid biosynthesis.</text>
</comment>
<dbReference type="SUPFAM" id="SSF51230">
    <property type="entry name" value="Single hybrid motif"/>
    <property type="match status" value="1"/>
</dbReference>
<proteinExistence type="predicted"/>
<dbReference type="PROSITE" id="PS50968">
    <property type="entry name" value="BIOTINYL_LIPOYL"/>
    <property type="match status" value="1"/>
</dbReference>
<dbReference type="GO" id="GO:0003989">
    <property type="term" value="F:acetyl-CoA carboxylase activity"/>
    <property type="evidence" value="ECO:0007669"/>
    <property type="project" value="InterPro"/>
</dbReference>
<keyword evidence="3" id="KW-0276">Fatty acid metabolism</keyword>
<feature type="domain" description="Lipoyl-binding" evidence="4">
    <location>
        <begin position="87"/>
        <end position="163"/>
    </location>
</feature>
<evidence type="ECO:0000256" key="3">
    <source>
        <dbReference type="RuleBase" id="RU364072"/>
    </source>
</evidence>
<dbReference type="NCBIfam" id="TIGR00531">
    <property type="entry name" value="BCCP"/>
    <property type="match status" value="1"/>
</dbReference>
<geneLocation type="chloroplast" evidence="5"/>
<dbReference type="Pfam" id="PF00364">
    <property type="entry name" value="Biotin_lipoyl"/>
    <property type="match status" value="1"/>
</dbReference>
<dbReference type="InterPro" id="IPR011053">
    <property type="entry name" value="Single_hybrid_motif"/>
</dbReference>
<reference evidence="5" key="1">
    <citation type="journal article" date="2017" name="J. Phycol.">
        <title>Analysis of chloroplast genomes and a supermatrix inform reclassification of the Rhodomelaceae (Rhodophyta).</title>
        <authorList>
            <person name="Diaz-Tapia P."/>
            <person name="Maggs C.A."/>
            <person name="West J.A."/>
            <person name="Verbruggen H."/>
        </authorList>
    </citation>
    <scope>NUCLEOTIDE SEQUENCE</scope>
    <source>
        <strain evidence="5">JH1427</strain>
    </source>
</reference>
<dbReference type="InterPro" id="IPR000089">
    <property type="entry name" value="Biotin_lipoyl"/>
</dbReference>
<keyword evidence="3" id="KW-0444">Lipid biosynthesis</keyword>
<dbReference type="PANTHER" id="PTHR45266:SF3">
    <property type="entry name" value="OXALOACETATE DECARBOXYLASE ALPHA CHAIN"/>
    <property type="match status" value="1"/>
</dbReference>
<gene>
    <name evidence="5" type="primary">accB</name>
</gene>
<dbReference type="GO" id="GO:0009317">
    <property type="term" value="C:acetyl-CoA carboxylase complex"/>
    <property type="evidence" value="ECO:0007669"/>
    <property type="project" value="InterPro"/>
</dbReference>
<accession>A0A1Z1M3D4</accession>
<keyword evidence="3" id="KW-0275">Fatty acid biosynthesis</keyword>
<evidence type="ECO:0000256" key="2">
    <source>
        <dbReference type="ARBA" id="ARBA00023267"/>
    </source>
</evidence>
<dbReference type="AlphaFoldDB" id="A0A1Z1M3D4"/>
<protein>
    <recommendedName>
        <fullName evidence="1 3">Biotin carboxyl carrier protein of acetyl-CoA carboxylase</fullName>
    </recommendedName>
</protein>
<dbReference type="CDD" id="cd06850">
    <property type="entry name" value="biotinyl_domain"/>
    <property type="match status" value="1"/>
</dbReference>
<dbReference type="UniPathway" id="UPA00094"/>
<dbReference type="InterPro" id="IPR001249">
    <property type="entry name" value="AcCoA_biotinCC"/>
</dbReference>